<accession>A0AAP0JM77</accession>
<dbReference type="Proteomes" id="UP001420932">
    <property type="component" value="Unassembled WGS sequence"/>
</dbReference>
<dbReference type="EMBL" id="JBBNAF010000006">
    <property type="protein sequence ID" value="KAK9136369.1"/>
    <property type="molecule type" value="Genomic_DNA"/>
</dbReference>
<sequence length="231" mass="25673">MDSRFTNEDILRGLYEIQLGLKCIVKKFDTFYLRSSSPPTVISREDRDHTMKMLIVSDPSTMRNNKHEGIQDLAPSNPDVLQSNSELRILSNLGVQSSPNPDQIANLLSTPVLWIQASPFVLSRKAPDPPNSTVSELIRIIGDLDLVATEVFTTVEVIDMVKNFRSDEKSKIQGLLLQIDKSRLHPLASVSKVLGVQQIRYCSGVQLPNPQDLTLLADNLSFCCTTVGLLP</sequence>
<organism evidence="1 2">
    <name type="scientific">Stephania yunnanensis</name>
    <dbReference type="NCBI Taxonomy" id="152371"/>
    <lineage>
        <taxon>Eukaryota</taxon>
        <taxon>Viridiplantae</taxon>
        <taxon>Streptophyta</taxon>
        <taxon>Embryophyta</taxon>
        <taxon>Tracheophyta</taxon>
        <taxon>Spermatophyta</taxon>
        <taxon>Magnoliopsida</taxon>
        <taxon>Ranunculales</taxon>
        <taxon>Menispermaceae</taxon>
        <taxon>Menispermoideae</taxon>
        <taxon>Cissampelideae</taxon>
        <taxon>Stephania</taxon>
    </lineage>
</organism>
<evidence type="ECO:0000313" key="1">
    <source>
        <dbReference type="EMBL" id="KAK9136369.1"/>
    </source>
</evidence>
<evidence type="ECO:0000313" key="2">
    <source>
        <dbReference type="Proteomes" id="UP001420932"/>
    </source>
</evidence>
<gene>
    <name evidence="1" type="ORF">Syun_015699</name>
</gene>
<name>A0AAP0JM77_9MAGN</name>
<protein>
    <submittedName>
        <fullName evidence="1">Uncharacterized protein</fullName>
    </submittedName>
</protein>
<reference evidence="1 2" key="1">
    <citation type="submission" date="2024-01" db="EMBL/GenBank/DDBJ databases">
        <title>Genome assemblies of Stephania.</title>
        <authorList>
            <person name="Yang L."/>
        </authorList>
    </citation>
    <scope>NUCLEOTIDE SEQUENCE [LARGE SCALE GENOMIC DNA]</scope>
    <source>
        <strain evidence="1">YNDBR</strain>
        <tissue evidence="1">Leaf</tissue>
    </source>
</reference>
<keyword evidence="2" id="KW-1185">Reference proteome</keyword>
<proteinExistence type="predicted"/>
<dbReference type="AlphaFoldDB" id="A0AAP0JM77"/>
<comment type="caution">
    <text evidence="1">The sequence shown here is derived from an EMBL/GenBank/DDBJ whole genome shotgun (WGS) entry which is preliminary data.</text>
</comment>